<dbReference type="AlphaFoldDB" id="A0A1Y3GH79"/>
<evidence type="ECO:0000313" key="5">
    <source>
        <dbReference type="Proteomes" id="UP000195137"/>
    </source>
</evidence>
<proteinExistence type="predicted"/>
<evidence type="ECO:0000313" key="4">
    <source>
        <dbReference type="EMBL" id="OUJ18795.1"/>
    </source>
</evidence>
<dbReference type="PANTHER" id="PTHR43861:SF1">
    <property type="entry name" value="TRANS-ACONITATE 2-METHYLTRANSFERASE"/>
    <property type="match status" value="1"/>
</dbReference>
<dbReference type="EMBL" id="MRZU01000003">
    <property type="protein sequence ID" value="OUJ18795.1"/>
    <property type="molecule type" value="Genomic_DNA"/>
</dbReference>
<accession>A0A1Y3GH79</accession>
<dbReference type="OrthoDB" id="4668at2157"/>
<comment type="caution">
    <text evidence="4">The sequence shown here is derived from an EMBL/GenBank/DDBJ whole genome shotgun (WGS) entry which is preliminary data.</text>
</comment>
<keyword evidence="1 4" id="KW-0489">Methyltransferase</keyword>
<dbReference type="PANTHER" id="PTHR43861">
    <property type="entry name" value="TRANS-ACONITATE 2-METHYLTRANSFERASE-RELATED"/>
    <property type="match status" value="1"/>
</dbReference>
<dbReference type="SUPFAM" id="SSF53335">
    <property type="entry name" value="S-adenosyl-L-methionine-dependent methyltransferases"/>
    <property type="match status" value="1"/>
</dbReference>
<dbReference type="CDD" id="cd02440">
    <property type="entry name" value="AdoMet_MTases"/>
    <property type="match status" value="1"/>
</dbReference>
<dbReference type="InterPro" id="IPR029063">
    <property type="entry name" value="SAM-dependent_MTases_sf"/>
</dbReference>
<dbReference type="Proteomes" id="UP000195137">
    <property type="component" value="Unassembled WGS sequence"/>
</dbReference>
<evidence type="ECO:0000256" key="1">
    <source>
        <dbReference type="ARBA" id="ARBA00022603"/>
    </source>
</evidence>
<dbReference type="RefSeq" id="WP_086636854.1">
    <property type="nucleotide sequence ID" value="NZ_MRZU01000003.1"/>
</dbReference>
<dbReference type="InterPro" id="IPR041698">
    <property type="entry name" value="Methyltransf_25"/>
</dbReference>
<dbReference type="GO" id="GO:0032259">
    <property type="term" value="P:methylation"/>
    <property type="evidence" value="ECO:0007669"/>
    <property type="project" value="UniProtKB-KW"/>
</dbReference>
<dbReference type="GO" id="GO:0008168">
    <property type="term" value="F:methyltransferase activity"/>
    <property type="evidence" value="ECO:0007669"/>
    <property type="project" value="UniProtKB-KW"/>
</dbReference>
<feature type="domain" description="Methyltransferase" evidence="3">
    <location>
        <begin position="46"/>
        <end position="130"/>
    </location>
</feature>
<reference evidence="4 5" key="1">
    <citation type="submission" date="2016-12" db="EMBL/GenBank/DDBJ databases">
        <title>Discovery of methanogenic haloarchaea.</title>
        <authorList>
            <person name="Sorokin D.Y."/>
            <person name="Makarova K.S."/>
            <person name="Abbas B."/>
            <person name="Ferrer M."/>
            <person name="Golyshin P.N."/>
        </authorList>
    </citation>
    <scope>NUCLEOTIDE SEQUENCE [LARGE SCALE GENOMIC DNA]</scope>
    <source>
        <strain evidence="4">AMET1</strain>
    </source>
</reference>
<keyword evidence="5" id="KW-1185">Reference proteome</keyword>
<gene>
    <name evidence="4" type="ORF">AMET1_0446</name>
</gene>
<organism evidence="4 5">
    <name type="scientific">Methanonatronarchaeum thermophilum</name>
    <dbReference type="NCBI Taxonomy" id="1927129"/>
    <lineage>
        <taxon>Archaea</taxon>
        <taxon>Methanobacteriati</taxon>
        <taxon>Methanobacteriota</taxon>
        <taxon>Methanonatronarchaeia</taxon>
        <taxon>Methanonatronarchaeales</taxon>
        <taxon>Methanonatronarchaeaceae</taxon>
        <taxon>Methanonatronarchaeum</taxon>
    </lineage>
</organism>
<protein>
    <submittedName>
        <fullName evidence="4">SAM-dependent methyltransferase</fullName>
    </submittedName>
</protein>
<name>A0A1Y3GH79_9EURY</name>
<dbReference type="Pfam" id="PF13649">
    <property type="entry name" value="Methyltransf_25"/>
    <property type="match status" value="1"/>
</dbReference>
<dbReference type="Gene3D" id="3.40.50.150">
    <property type="entry name" value="Vaccinia Virus protein VP39"/>
    <property type="match status" value="1"/>
</dbReference>
<sequence length="202" mass="22234">MDDKTKEHAVRFNEIADEYDEDPRPEYLECLNVVVGCADPDSSDMVLDIGTGTGAVALKLAKKAKYVYGRDISEGMLEKAKEKASEQGVDNVEFGVGSFNKPDVDSVDIIVSNFALHHLTDEEKKNTINGFSELGAQKIVLGDLMFFKKPDMENPFHKPEVDDPAYVGELVLAFTQAGYSVTNLVKIHNEIGVLVGKKTPDH</sequence>
<keyword evidence="2 4" id="KW-0808">Transferase</keyword>
<evidence type="ECO:0000259" key="3">
    <source>
        <dbReference type="Pfam" id="PF13649"/>
    </source>
</evidence>
<evidence type="ECO:0000256" key="2">
    <source>
        <dbReference type="ARBA" id="ARBA00022679"/>
    </source>
</evidence>